<dbReference type="PANTHER" id="PTHR10953">
    <property type="entry name" value="UBIQUITIN-ACTIVATING ENZYME E1"/>
    <property type="match status" value="1"/>
</dbReference>
<comment type="function">
    <text evidence="11">Catalytic subunit of the dimeric E1 enzyme, which activates NEDD8.</text>
</comment>
<dbReference type="InterPro" id="IPR035985">
    <property type="entry name" value="Ubiquitin-activating_enz"/>
</dbReference>
<dbReference type="GO" id="GO:0005634">
    <property type="term" value="C:nucleus"/>
    <property type="evidence" value="ECO:0007669"/>
    <property type="project" value="TreeGrafter"/>
</dbReference>
<dbReference type="Gene3D" id="3.40.50.720">
    <property type="entry name" value="NAD(P)-binding Rossmann-like Domain"/>
    <property type="match status" value="2"/>
</dbReference>
<evidence type="ECO:0000313" key="13">
    <source>
        <dbReference type="EMBL" id="PRP78028.1"/>
    </source>
</evidence>
<dbReference type="InterPro" id="IPR000594">
    <property type="entry name" value="ThiF_NAD_FAD-bd"/>
</dbReference>
<name>A0A2P6N236_9EUKA</name>
<evidence type="ECO:0000256" key="5">
    <source>
        <dbReference type="ARBA" id="ARBA00022741"/>
    </source>
</evidence>
<dbReference type="UniPathway" id="UPA00885"/>
<evidence type="ECO:0000256" key="3">
    <source>
        <dbReference type="ARBA" id="ARBA00015203"/>
    </source>
</evidence>
<keyword evidence="14" id="KW-1185">Reference proteome</keyword>
<dbReference type="InterPro" id="IPR030468">
    <property type="entry name" value="Uba3_N"/>
</dbReference>
<evidence type="ECO:0000256" key="2">
    <source>
        <dbReference type="ARBA" id="ARBA00006310"/>
    </source>
</evidence>
<dbReference type="FunCoup" id="A0A2P6N236">
    <property type="interactions" value="1152"/>
</dbReference>
<comment type="caution">
    <text evidence="13">The sequence shown here is derived from an EMBL/GenBank/DDBJ whole genome shotgun (WGS) entry which is preliminary data.</text>
</comment>
<feature type="domain" description="E2 binding" evidence="12">
    <location>
        <begin position="320"/>
        <end position="402"/>
    </location>
</feature>
<keyword evidence="7 11" id="KW-0067">ATP-binding</keyword>
<dbReference type="InterPro" id="IPR014929">
    <property type="entry name" value="E2-binding"/>
</dbReference>
<feature type="active site" description="Glycyl thioester intermediate" evidence="10">
    <location>
        <position position="186"/>
    </location>
</feature>
<reference evidence="13 14" key="1">
    <citation type="journal article" date="2018" name="Genome Biol. Evol.">
        <title>Multiple Roots of Fruiting Body Formation in Amoebozoa.</title>
        <authorList>
            <person name="Hillmann F."/>
            <person name="Forbes G."/>
            <person name="Novohradska S."/>
            <person name="Ferling I."/>
            <person name="Riege K."/>
            <person name="Groth M."/>
            <person name="Westermann M."/>
            <person name="Marz M."/>
            <person name="Spaller T."/>
            <person name="Winckler T."/>
            <person name="Schaap P."/>
            <person name="Glockner G."/>
        </authorList>
    </citation>
    <scope>NUCLEOTIDE SEQUENCE [LARGE SCALE GENOMIC DNA]</scope>
    <source>
        <strain evidence="13 14">Jena</strain>
    </source>
</reference>
<dbReference type="Pfam" id="PF08825">
    <property type="entry name" value="E2_bind"/>
    <property type="match status" value="1"/>
</dbReference>
<keyword evidence="5 11" id="KW-0547">Nucleotide-binding</keyword>
<dbReference type="SMART" id="SM01181">
    <property type="entry name" value="E2_bind"/>
    <property type="match status" value="1"/>
</dbReference>
<evidence type="ECO:0000256" key="8">
    <source>
        <dbReference type="ARBA" id="ARBA00023624"/>
    </source>
</evidence>
<comment type="catalytic activity">
    <reaction evidence="9 11">
        <text>ATP + [NEDD8 protein] + [E1 NEDD8-activating enzyme]-L-cysteine = AMP + diphosphate + [E1 NEDD8-activating enzyme]-S-[NEDD8 protein]-yl-L-cysteine.</text>
        <dbReference type="EC" id="6.2.1.64"/>
    </reaction>
</comment>
<dbReference type="GO" id="GO:0005737">
    <property type="term" value="C:cytoplasm"/>
    <property type="evidence" value="ECO:0007669"/>
    <property type="project" value="TreeGrafter"/>
</dbReference>
<dbReference type="EC" id="6.2.1.64" evidence="8 11"/>
<dbReference type="EMBL" id="MDYQ01000245">
    <property type="protein sequence ID" value="PRP78028.1"/>
    <property type="molecule type" value="Genomic_DNA"/>
</dbReference>
<dbReference type="Pfam" id="PF00899">
    <property type="entry name" value="ThiF"/>
    <property type="match status" value="2"/>
</dbReference>
<evidence type="ECO:0000256" key="10">
    <source>
        <dbReference type="PROSITE-ProRule" id="PRU10132"/>
    </source>
</evidence>
<keyword evidence="6 11" id="KW-0833">Ubl conjugation pathway</keyword>
<organism evidence="13 14">
    <name type="scientific">Planoprotostelium fungivorum</name>
    <dbReference type="NCBI Taxonomy" id="1890364"/>
    <lineage>
        <taxon>Eukaryota</taxon>
        <taxon>Amoebozoa</taxon>
        <taxon>Evosea</taxon>
        <taxon>Variosea</taxon>
        <taxon>Cavosteliida</taxon>
        <taxon>Cavosteliaceae</taxon>
        <taxon>Planoprotostelium</taxon>
    </lineage>
</organism>
<gene>
    <name evidence="13" type="ORF">PROFUN_14728</name>
</gene>
<evidence type="ECO:0000256" key="7">
    <source>
        <dbReference type="ARBA" id="ARBA00022840"/>
    </source>
</evidence>
<comment type="pathway">
    <text evidence="1 11">Protein modification; protein neddylation.</text>
</comment>
<dbReference type="InParanoid" id="A0A2P6N236"/>
<proteinExistence type="inferred from homology"/>
<dbReference type="InterPro" id="IPR045886">
    <property type="entry name" value="ThiF/MoeB/HesA"/>
</dbReference>
<dbReference type="InterPro" id="IPR023318">
    <property type="entry name" value="Ub_act_enz_dom_a_sf"/>
</dbReference>
<evidence type="ECO:0000313" key="14">
    <source>
        <dbReference type="Proteomes" id="UP000241769"/>
    </source>
</evidence>
<dbReference type="PROSITE" id="PS00865">
    <property type="entry name" value="UBIQUITIN_ACTIVAT_2"/>
    <property type="match status" value="1"/>
</dbReference>
<dbReference type="PANTHER" id="PTHR10953:SF6">
    <property type="entry name" value="NEDD8-ACTIVATING ENZYME E1 CATALYTIC SUBUNIT"/>
    <property type="match status" value="1"/>
</dbReference>
<evidence type="ECO:0000256" key="6">
    <source>
        <dbReference type="ARBA" id="ARBA00022786"/>
    </source>
</evidence>
<sequence>MATQVEDGKWHHLGKLLGRPGPFATEDFSANLEEHKKNLVETWKVLVIGAGGLGCELLKNLAYSGFRNIEPKAVTAATFINKRFPGVNVVPYFGRIEDKGEEYYRQFKIIIAGLDSIPARRWINSTLVNMLVYDDEGNIDPDSVIPFIDGGTEGFKGQSRVIYPGFTSCFECSLEAFPPQVNYPICTLANTPRLPEHCIEWAHILEWPKVWKETKFDADNTDHMKWMFETASKRAEEFNIKGVTYRLTQGVVKNIIPAIASTNAIIAASEVTEALKIVTNAADVLNNYMMYIGGEGIYTHTFEYEKKENCLVCGTSQSVYSVSGDIKLEEFIEMLGGDVNYQLKKPSIRCNNKNVFMQAPKALLEATTPNLSKKLNELFQSGDTLDITDPLLSSAAITLSEVNGVSQVFERLTSHRIQSHSQGKT</sequence>
<dbReference type="InterPro" id="IPR033127">
    <property type="entry name" value="UBQ-activ_enz_E1_Cys_AS"/>
</dbReference>
<evidence type="ECO:0000256" key="11">
    <source>
        <dbReference type="RuleBase" id="RU368009"/>
    </source>
</evidence>
<dbReference type="AlphaFoldDB" id="A0A2P6N236"/>
<dbReference type="SUPFAM" id="SSF69572">
    <property type="entry name" value="Activating enzymes of the ubiquitin-like proteins"/>
    <property type="match status" value="1"/>
</dbReference>
<evidence type="ECO:0000259" key="12">
    <source>
        <dbReference type="SMART" id="SM01181"/>
    </source>
</evidence>
<evidence type="ECO:0000256" key="4">
    <source>
        <dbReference type="ARBA" id="ARBA00022598"/>
    </source>
</evidence>
<dbReference type="CDD" id="cd01488">
    <property type="entry name" value="Uba3_RUB"/>
    <property type="match status" value="1"/>
</dbReference>
<dbReference type="Proteomes" id="UP000241769">
    <property type="component" value="Unassembled WGS sequence"/>
</dbReference>
<dbReference type="Gene3D" id="3.10.290.20">
    <property type="entry name" value="Ubiquitin-like 2 activating enzyme e1b. Chain: B, domain 3"/>
    <property type="match status" value="1"/>
</dbReference>
<keyword evidence="4 11" id="KW-0436">Ligase</keyword>
<dbReference type="GO" id="GO:0019781">
    <property type="term" value="F:NEDD8 activating enzyme activity"/>
    <property type="evidence" value="ECO:0007669"/>
    <property type="project" value="UniProtKB-UniRule"/>
</dbReference>
<evidence type="ECO:0000256" key="1">
    <source>
        <dbReference type="ARBA" id="ARBA00005032"/>
    </source>
</evidence>
<dbReference type="GO" id="GO:0005524">
    <property type="term" value="F:ATP binding"/>
    <property type="evidence" value="ECO:0007669"/>
    <property type="project" value="UniProtKB-UniRule"/>
</dbReference>
<accession>A0A2P6N236</accession>
<dbReference type="OrthoDB" id="10255449at2759"/>
<dbReference type="GO" id="GO:0045116">
    <property type="term" value="P:protein neddylation"/>
    <property type="evidence" value="ECO:0007669"/>
    <property type="project" value="UniProtKB-UniRule"/>
</dbReference>
<evidence type="ECO:0000256" key="9">
    <source>
        <dbReference type="ARBA" id="ARBA00024626"/>
    </source>
</evidence>
<comment type="similarity">
    <text evidence="2 11">Belongs to the ubiquitin-activating E1 family. UBA3 subfamily.</text>
</comment>
<dbReference type="Gene3D" id="1.10.10.520">
    <property type="entry name" value="Ubiquitin activating enzymes (Uba3). Chain: B, domain 2"/>
    <property type="match status" value="1"/>
</dbReference>
<protein>
    <recommendedName>
        <fullName evidence="3 11">NEDD8-activating enzyme E1 catalytic subunit</fullName>
        <ecNumber evidence="8 11">6.2.1.64</ecNumber>
    </recommendedName>
</protein>
<dbReference type="FunFam" id="1.10.10.520:FF:000001">
    <property type="entry name" value="NEDD8-activating enzyme E1 catalytic subunit"/>
    <property type="match status" value="1"/>
</dbReference>
<dbReference type="STRING" id="1890364.A0A2P6N236"/>